<dbReference type="SUPFAM" id="SSF53590">
    <property type="entry name" value="Nucleoside hydrolase"/>
    <property type="match status" value="1"/>
</dbReference>
<sequence length="327" mass="36001">MNVLLKGMSRYAILFCITIQCTCCSKTDSTDVVESPPVKKVPVKVILDTDMCFDVDDVGALATLNVLADMDEADILAVCYDEVNKDGAAAIDAINTWYKRGNVPIGIYKKSLSSPDSSPYLSYIAAYSNDIPKDLELVPNALDLYVKTLEAQPDSSVTIISVGFLNNLGDLMDGHSDLIARKVKELVIMGGINNDDFNLSRHDLVGTSEKVLRDWPTPIVISQIGGEILTGETLASTPTENPVREAYFRWFNNDFKGRSSWDLIAVLYAVRGLSYFSLNSMGEGSLVNGYSYGMKEGWRSYITKELSNDEYAQILNTLLTKPPKTAI</sequence>
<proteinExistence type="predicted"/>
<evidence type="ECO:0000313" key="1">
    <source>
        <dbReference type="EMBL" id="MCG2462502.1"/>
    </source>
</evidence>
<protein>
    <submittedName>
        <fullName evidence="1">Nucleoside hydrolase</fullName>
    </submittedName>
</protein>
<dbReference type="AlphaFoldDB" id="A0AAE3EZE7"/>
<dbReference type="RefSeq" id="WP_317903640.1">
    <property type="nucleotide sequence ID" value="NZ_JAIRBC010000034.1"/>
</dbReference>
<dbReference type="PANTHER" id="PTHR43264">
    <property type="match status" value="1"/>
</dbReference>
<keyword evidence="1" id="KW-0378">Hydrolase</keyword>
<organism evidence="1 2">
    <name type="scientific">Cerina litoralis</name>
    <dbReference type="NCBI Taxonomy" id="2874477"/>
    <lineage>
        <taxon>Bacteria</taxon>
        <taxon>Pseudomonadati</taxon>
        <taxon>Bacteroidota</taxon>
        <taxon>Flavobacteriia</taxon>
        <taxon>Flavobacteriales</taxon>
        <taxon>Flavobacteriaceae</taxon>
        <taxon>Cerina</taxon>
    </lineage>
</organism>
<dbReference type="GO" id="GO:0016799">
    <property type="term" value="F:hydrolase activity, hydrolyzing N-glycosyl compounds"/>
    <property type="evidence" value="ECO:0007669"/>
    <property type="project" value="InterPro"/>
</dbReference>
<name>A0AAE3EZE7_9FLAO</name>
<dbReference type="Proteomes" id="UP001200642">
    <property type="component" value="Unassembled WGS sequence"/>
</dbReference>
<reference evidence="1" key="1">
    <citation type="submission" date="2023-02" db="EMBL/GenBank/DDBJ databases">
        <title>Genome of Flavobacteriaceae gen. nov. sp. strain F89.</title>
        <authorList>
            <person name="Wang Y."/>
        </authorList>
    </citation>
    <scope>NUCLEOTIDE SEQUENCE</scope>
    <source>
        <strain evidence="1">F89</strain>
    </source>
</reference>
<dbReference type="EMBL" id="JAIRBC010000034">
    <property type="protein sequence ID" value="MCG2462502.1"/>
    <property type="molecule type" value="Genomic_DNA"/>
</dbReference>
<evidence type="ECO:0000313" key="2">
    <source>
        <dbReference type="Proteomes" id="UP001200642"/>
    </source>
</evidence>
<comment type="caution">
    <text evidence="1">The sequence shown here is derived from an EMBL/GenBank/DDBJ whole genome shotgun (WGS) entry which is preliminary data.</text>
</comment>
<dbReference type="PANTHER" id="PTHR43264:SF1">
    <property type="entry name" value="INOSINE_URIDINE-PREFERRING NUCLEOSIDE HYDROLASE DOMAIN-CONTAINING PROTEIN"/>
    <property type="match status" value="1"/>
</dbReference>
<accession>A0AAE3EZE7</accession>
<dbReference type="Gene3D" id="3.90.245.10">
    <property type="entry name" value="Ribonucleoside hydrolase-like"/>
    <property type="match status" value="1"/>
</dbReference>
<dbReference type="InterPro" id="IPR036452">
    <property type="entry name" value="Ribo_hydro-like"/>
</dbReference>
<gene>
    <name evidence="1" type="ORF">K8352_17205</name>
</gene>
<keyword evidence="2" id="KW-1185">Reference proteome</keyword>